<organism evidence="2">
    <name type="scientific">Cladocopium goreaui</name>
    <dbReference type="NCBI Taxonomy" id="2562237"/>
    <lineage>
        <taxon>Eukaryota</taxon>
        <taxon>Sar</taxon>
        <taxon>Alveolata</taxon>
        <taxon>Dinophyceae</taxon>
        <taxon>Suessiales</taxon>
        <taxon>Symbiodiniaceae</taxon>
        <taxon>Cladocopium</taxon>
    </lineage>
</organism>
<evidence type="ECO:0000313" key="4">
    <source>
        <dbReference type="Proteomes" id="UP001152797"/>
    </source>
</evidence>
<dbReference type="EMBL" id="CAMXCT030001068">
    <property type="protein sequence ID" value="CAL4773603.1"/>
    <property type="molecule type" value="Genomic_DNA"/>
</dbReference>
<accession>A0A9P1C9N7</accession>
<dbReference type="EMBL" id="CAMXCT010001068">
    <property type="protein sequence ID" value="CAI3986291.1"/>
    <property type="molecule type" value="Genomic_DNA"/>
</dbReference>
<protein>
    <submittedName>
        <fullName evidence="3">Protein NLRC3</fullName>
    </submittedName>
</protein>
<dbReference type="OrthoDB" id="6431547at2759"/>
<dbReference type="EMBL" id="CAMXCT020001068">
    <property type="protein sequence ID" value="CAL1139666.1"/>
    <property type="molecule type" value="Genomic_DNA"/>
</dbReference>
<dbReference type="SMART" id="SM00368">
    <property type="entry name" value="LRR_RI"/>
    <property type="match status" value="6"/>
</dbReference>
<dbReference type="Pfam" id="PF13516">
    <property type="entry name" value="LRR_6"/>
    <property type="match status" value="5"/>
</dbReference>
<dbReference type="SUPFAM" id="SSF52047">
    <property type="entry name" value="RNI-like"/>
    <property type="match status" value="2"/>
</dbReference>
<dbReference type="PANTHER" id="PTHR24111:SF0">
    <property type="entry name" value="LEUCINE-RICH REPEAT-CONTAINING PROTEIN"/>
    <property type="match status" value="1"/>
</dbReference>
<dbReference type="InterPro" id="IPR001611">
    <property type="entry name" value="Leu-rich_rpt"/>
</dbReference>
<dbReference type="PANTHER" id="PTHR24111">
    <property type="entry name" value="LEUCINE-RICH REPEAT-CONTAINING PROTEIN 34"/>
    <property type="match status" value="1"/>
</dbReference>
<dbReference type="InterPro" id="IPR052201">
    <property type="entry name" value="LRR-containing_regulator"/>
</dbReference>
<keyword evidence="4" id="KW-1185">Reference proteome</keyword>
<evidence type="ECO:0000313" key="2">
    <source>
        <dbReference type="EMBL" id="CAI3986291.1"/>
    </source>
</evidence>
<dbReference type="AlphaFoldDB" id="A0A9P1C9N7"/>
<evidence type="ECO:0000256" key="1">
    <source>
        <dbReference type="ARBA" id="ARBA00022737"/>
    </source>
</evidence>
<reference evidence="2" key="1">
    <citation type="submission" date="2022-10" db="EMBL/GenBank/DDBJ databases">
        <authorList>
            <person name="Chen Y."/>
            <person name="Dougan E. K."/>
            <person name="Chan C."/>
            <person name="Rhodes N."/>
            <person name="Thang M."/>
        </authorList>
    </citation>
    <scope>NUCLEOTIDE SEQUENCE</scope>
</reference>
<sequence>MEGRGPELVKASESEHLLEVSDLVDPRQLAKYLIEADVGLVRAQYLWQLHREGGSLPRRQELDGVRFPLADREHDCLVRSDELRHWAEDDSPQRPQIFAISHCWESREHPDPCGYQLGLIHDYTRKHDHAFDCEMWVFYDYCSLCQYQRNQQQEQSFRRAMQQMHMLYAHNSTTTLRIETLTPEPQLQRCRSEGRQIWAFVAGQLQLVSLKDLRFEDDHPDVVPCFNPECPYLHGYAIPYRQRGWCEAEAQWSAMRGRSHSSVRIDVDMEGRTGRSYQVKAPMPPELFRQRIFSSEGLKFTWRSDLMQVVALQEEVFREKAKSCEELLQKGLPDEEFMTLAVALRCFTKLRVLHLRKCQIRERGSDALAKGLQTLSAKNAKIICSDIDGLSFLVKALSQALRSNRAVTCLDLSAQSFSQGTVQKMGDADTKELAEALKFGAIVELNLAGNDIGPEGTKAIAAALKTPSCAVLDLNLEGNCMGPEGAEALLEALEVNRSVHIGYAGNGLEAQHMEALREALERNRAMRTTHDCKALLGSQSDIGLGNGLSSTGAVLKAPLKRSTSSKVRDMVQVRPKIQAMSESLRMNSTSTHLHLKWAMDDVAAKELAASLAVNSTVTHVDLGGNKIGDDGAQALASAMLVNRTVVFIDLSGNQIGDLGAKALAKALRENSTIKQINLKNNKIGPKGRKALQVLQLEPTEPRTLV</sequence>
<evidence type="ECO:0000313" key="3">
    <source>
        <dbReference type="EMBL" id="CAL4773603.1"/>
    </source>
</evidence>
<proteinExistence type="predicted"/>
<dbReference type="Proteomes" id="UP001152797">
    <property type="component" value="Unassembled WGS sequence"/>
</dbReference>
<keyword evidence="1" id="KW-0677">Repeat</keyword>
<reference evidence="3 4" key="2">
    <citation type="submission" date="2024-05" db="EMBL/GenBank/DDBJ databases">
        <authorList>
            <person name="Chen Y."/>
            <person name="Shah S."/>
            <person name="Dougan E. K."/>
            <person name="Thang M."/>
            <person name="Chan C."/>
        </authorList>
    </citation>
    <scope>NUCLEOTIDE SEQUENCE [LARGE SCALE GENOMIC DNA]</scope>
</reference>
<gene>
    <name evidence="2" type="ORF">C1SCF055_LOCUS13657</name>
</gene>
<comment type="caution">
    <text evidence="2">The sequence shown here is derived from an EMBL/GenBank/DDBJ whole genome shotgun (WGS) entry which is preliminary data.</text>
</comment>
<dbReference type="Gene3D" id="3.80.10.10">
    <property type="entry name" value="Ribonuclease Inhibitor"/>
    <property type="match status" value="4"/>
</dbReference>
<dbReference type="InterPro" id="IPR032675">
    <property type="entry name" value="LRR_dom_sf"/>
</dbReference>
<name>A0A9P1C9N7_9DINO</name>